<organism evidence="2 3">
    <name type="scientific">Solanum commersonii</name>
    <name type="common">Commerson's wild potato</name>
    <name type="synonym">Commerson's nightshade</name>
    <dbReference type="NCBI Taxonomy" id="4109"/>
    <lineage>
        <taxon>Eukaryota</taxon>
        <taxon>Viridiplantae</taxon>
        <taxon>Streptophyta</taxon>
        <taxon>Embryophyta</taxon>
        <taxon>Tracheophyta</taxon>
        <taxon>Spermatophyta</taxon>
        <taxon>Magnoliopsida</taxon>
        <taxon>eudicotyledons</taxon>
        <taxon>Gunneridae</taxon>
        <taxon>Pentapetalae</taxon>
        <taxon>asterids</taxon>
        <taxon>lamiids</taxon>
        <taxon>Solanales</taxon>
        <taxon>Solanaceae</taxon>
        <taxon>Solanoideae</taxon>
        <taxon>Solaneae</taxon>
        <taxon>Solanum</taxon>
    </lineage>
</organism>
<dbReference type="EMBL" id="JACXVP010000002">
    <property type="protein sequence ID" value="KAG5625213.1"/>
    <property type="molecule type" value="Genomic_DNA"/>
</dbReference>
<protein>
    <submittedName>
        <fullName evidence="2">Uncharacterized protein</fullName>
    </submittedName>
</protein>
<name>A0A9J6AKP9_SOLCO</name>
<dbReference type="OrthoDB" id="1306037at2759"/>
<evidence type="ECO:0000313" key="3">
    <source>
        <dbReference type="Proteomes" id="UP000824120"/>
    </source>
</evidence>
<dbReference type="AlphaFoldDB" id="A0A9J6AKP9"/>
<keyword evidence="3" id="KW-1185">Reference proteome</keyword>
<accession>A0A9J6AKP9</accession>
<evidence type="ECO:0000256" key="1">
    <source>
        <dbReference type="SAM" id="MobiDB-lite"/>
    </source>
</evidence>
<evidence type="ECO:0000313" key="2">
    <source>
        <dbReference type="EMBL" id="KAG5625213.1"/>
    </source>
</evidence>
<gene>
    <name evidence="2" type="ORF">H5410_010431</name>
</gene>
<feature type="region of interest" description="Disordered" evidence="1">
    <location>
        <begin position="30"/>
        <end position="65"/>
    </location>
</feature>
<proteinExistence type="predicted"/>
<comment type="caution">
    <text evidence="2">The sequence shown here is derived from an EMBL/GenBank/DDBJ whole genome shotgun (WGS) entry which is preliminary data.</text>
</comment>
<reference evidence="2 3" key="1">
    <citation type="submission" date="2020-09" db="EMBL/GenBank/DDBJ databases">
        <title>De no assembly of potato wild relative species, Solanum commersonii.</title>
        <authorList>
            <person name="Cho K."/>
        </authorList>
    </citation>
    <scope>NUCLEOTIDE SEQUENCE [LARGE SCALE GENOMIC DNA]</scope>
    <source>
        <strain evidence="2">LZ3.2</strain>
        <tissue evidence="2">Leaf</tissue>
    </source>
</reference>
<dbReference type="Proteomes" id="UP000824120">
    <property type="component" value="Chromosome 2"/>
</dbReference>
<sequence>MDPYPISNSSKTNRTIYDFDDENWVENRSKNLHDPLNLRNQSNKEVPESSKPKVAKTPQKGKEKQHPLFPDLHCLECSMKYVIKKVSTHALRFGAPFKTNFLEEFQKSIGDDVIEMFRATIFGPYLDIPKCNFQDQITKCLLLLELEQGNSRVLHIRHANGGILNFDIIILSFLSDITHIFSRSPNAFLNCSKNHVNEQSFSVSTTPYANGNMQPNYRTTHIILVNT</sequence>